<evidence type="ECO:0000313" key="2">
    <source>
        <dbReference type="Proteomes" id="UP000198510"/>
    </source>
</evidence>
<dbReference type="OrthoDB" id="871343at2"/>
<protein>
    <recommendedName>
        <fullName evidence="3">BadF-type ATPase</fullName>
    </recommendedName>
</protein>
<dbReference type="InterPro" id="IPR043129">
    <property type="entry name" value="ATPase_NBD"/>
</dbReference>
<dbReference type="InterPro" id="IPR052519">
    <property type="entry name" value="Euk-type_GlcNAc_Kinase"/>
</dbReference>
<proteinExistence type="predicted"/>
<reference evidence="1 2" key="1">
    <citation type="submission" date="2016-10" db="EMBL/GenBank/DDBJ databases">
        <authorList>
            <person name="de Groot N.N."/>
        </authorList>
    </citation>
    <scope>NUCLEOTIDE SEQUENCE [LARGE SCALE GENOMIC DNA]</scope>
    <source>
        <strain evidence="1 2">DSM 25186</strain>
    </source>
</reference>
<evidence type="ECO:0000313" key="1">
    <source>
        <dbReference type="EMBL" id="SDK84509.1"/>
    </source>
</evidence>
<evidence type="ECO:0008006" key="3">
    <source>
        <dbReference type="Google" id="ProtNLM"/>
    </source>
</evidence>
<dbReference type="RefSeq" id="WP_089681687.1">
    <property type="nucleotide sequence ID" value="NZ_FNFO01000003.1"/>
</dbReference>
<dbReference type="PANTHER" id="PTHR43190:SF3">
    <property type="entry name" value="N-ACETYL-D-GLUCOSAMINE KINASE"/>
    <property type="match status" value="1"/>
</dbReference>
<name>A0A1G9F7Y4_9BACT</name>
<dbReference type="EMBL" id="FNFO01000003">
    <property type="protein sequence ID" value="SDK84509.1"/>
    <property type="molecule type" value="Genomic_DNA"/>
</dbReference>
<dbReference type="Proteomes" id="UP000198510">
    <property type="component" value="Unassembled WGS sequence"/>
</dbReference>
<accession>A0A1G9F7Y4</accession>
<dbReference type="CDD" id="cd24079">
    <property type="entry name" value="ASKHA_NBD_PG1100-like"/>
    <property type="match status" value="1"/>
</dbReference>
<dbReference type="STRING" id="1075417.SAMN05421823_103700"/>
<sequence length="281" mass="31209">MILIADSGATKTDWRLLHQDGTVEQAKTIGFNPYFISADEMVRHMREHLMPHLSGPPQTVFYYGSGCAAPEKNAQVKGAIATLMPDAEIHVQNDVVAAARALCGHEPGIACILGTGANSCYYDGKDVGAQLPNLGFWLGDEGSGGYLGKRLLTDFMQLELPADLHEKFLKRFPGTNRDALLQRLYSEPMPSSHAASFAKFLFDNLSHPYVYQLVYDAFGLFFQKYVEKYDRAKEVPVHFVGSIAFYYANVLRQVANDRGLTLRNILETPIAGLTLYHQGEI</sequence>
<gene>
    <name evidence="1" type="ORF">SAMN05421823_103700</name>
</gene>
<dbReference type="PANTHER" id="PTHR43190">
    <property type="entry name" value="N-ACETYL-D-GLUCOSAMINE KINASE"/>
    <property type="match status" value="1"/>
</dbReference>
<dbReference type="Gene3D" id="3.30.420.40">
    <property type="match status" value="2"/>
</dbReference>
<dbReference type="AlphaFoldDB" id="A0A1G9F7Y4"/>
<organism evidence="1 2">
    <name type="scientific">Catalinimonas alkaloidigena</name>
    <dbReference type="NCBI Taxonomy" id="1075417"/>
    <lineage>
        <taxon>Bacteria</taxon>
        <taxon>Pseudomonadati</taxon>
        <taxon>Bacteroidota</taxon>
        <taxon>Cytophagia</taxon>
        <taxon>Cytophagales</taxon>
        <taxon>Catalimonadaceae</taxon>
        <taxon>Catalinimonas</taxon>
    </lineage>
</organism>
<dbReference type="SUPFAM" id="SSF53067">
    <property type="entry name" value="Actin-like ATPase domain"/>
    <property type="match status" value="2"/>
</dbReference>
<keyword evidence="2" id="KW-1185">Reference proteome</keyword>
<dbReference type="Gene3D" id="1.10.720.160">
    <property type="match status" value="1"/>
</dbReference>